<dbReference type="EMBL" id="MSAG01000012">
    <property type="protein sequence ID" value="PUX23791.1"/>
    <property type="molecule type" value="Genomic_DNA"/>
</dbReference>
<dbReference type="FunFam" id="1.10.287.950:FF:000001">
    <property type="entry name" value="Methyl-accepting chemotaxis sensory transducer"/>
    <property type="match status" value="1"/>
</dbReference>
<protein>
    <submittedName>
        <fullName evidence="10">HAMP domain-containing protein</fullName>
    </submittedName>
</protein>
<proteinExistence type="inferred from homology"/>
<feature type="domain" description="HAMP" evidence="9">
    <location>
        <begin position="346"/>
        <end position="398"/>
    </location>
</feature>
<reference evidence="10" key="1">
    <citation type="submission" date="2016-12" db="EMBL/GenBank/DDBJ databases">
        <title>Analysis of the Molecular Diversity Among Cronobacter Species Isolated from Filth Flies Using a Pan Genomic DNA Microarray.</title>
        <authorList>
            <person name="Pava-Ripoll M."/>
            <person name="Tall B."/>
            <person name="Farber J."/>
            <person name="Fanning S."/>
            <person name="Lehner A."/>
            <person name="Stephan R."/>
            <person name="Pagotto F."/>
            <person name="Iverson C."/>
            <person name="Ziobro G."/>
            <person name="Miller A."/>
            <person name="Pearson R."/>
            <person name="Yan Q."/>
            <person name="Kim M."/>
            <person name="Jeong S."/>
            <person name="Park J."/>
            <person name="Jun S."/>
            <person name="Choi H."/>
            <person name="Chung T."/>
            <person name="Yoo Y."/>
            <person name="Park E."/>
            <person name="Hwang S."/>
            <person name="Lee B."/>
            <person name="Sathyamoorthy V."/>
            <person name="Carter L."/>
            <person name="Mammel M."/>
            <person name="Jackson S."/>
            <person name="Kothary M."/>
            <person name="Patel I."/>
            <person name="Grim C."/>
            <person name="Gopinath G."/>
            <person name="Gangiredla J."/>
            <person name="Chase H."/>
        </authorList>
    </citation>
    <scope>NUCLEOTIDE SEQUENCE [LARGE SCALE GENOMIC DNA]</scope>
    <source>
        <strain evidence="10">MOD1-Sh41s</strain>
    </source>
</reference>
<comment type="subcellular location">
    <subcellularLocation>
        <location evidence="1">Cell inner membrane</location>
        <topology evidence="1">Multi-pass membrane protein</topology>
    </subcellularLocation>
</comment>
<dbReference type="SMART" id="SM00304">
    <property type="entry name" value="HAMP"/>
    <property type="match status" value="1"/>
</dbReference>
<dbReference type="Pfam" id="PF00672">
    <property type="entry name" value="HAMP"/>
    <property type="match status" value="1"/>
</dbReference>
<dbReference type="SUPFAM" id="SSF58104">
    <property type="entry name" value="Methyl-accepting chemotaxis protein (MCP) signaling domain"/>
    <property type="match status" value="1"/>
</dbReference>
<keyword evidence="2" id="KW-0488">Methylation</keyword>
<dbReference type="CDD" id="cd06225">
    <property type="entry name" value="HAMP"/>
    <property type="match status" value="1"/>
</dbReference>
<keyword evidence="7" id="KW-1133">Transmembrane helix</keyword>
<dbReference type="GO" id="GO:0007165">
    <property type="term" value="P:signal transduction"/>
    <property type="evidence" value="ECO:0007669"/>
    <property type="project" value="UniProtKB-KW"/>
</dbReference>
<feature type="transmembrane region" description="Helical" evidence="7">
    <location>
        <begin position="56"/>
        <end position="78"/>
    </location>
</feature>
<dbReference type="PANTHER" id="PTHR43531">
    <property type="entry name" value="PROTEIN ICFG"/>
    <property type="match status" value="1"/>
</dbReference>
<dbReference type="AlphaFoldDB" id="A0A2T7B7A0"/>
<dbReference type="GO" id="GO:0004888">
    <property type="term" value="F:transmembrane signaling receptor activity"/>
    <property type="evidence" value="ECO:0007669"/>
    <property type="project" value="InterPro"/>
</dbReference>
<dbReference type="SMART" id="SM00283">
    <property type="entry name" value="MA"/>
    <property type="match status" value="1"/>
</dbReference>
<comment type="caution">
    <text evidence="10">The sequence shown here is derived from an EMBL/GenBank/DDBJ whole genome shotgun (WGS) entry which is preliminary data.</text>
</comment>
<gene>
    <name evidence="10" type="ORF">BS411_07705</name>
</gene>
<dbReference type="InterPro" id="IPR051310">
    <property type="entry name" value="MCP_chemotaxis"/>
</dbReference>
<dbReference type="Gene3D" id="1.10.287.950">
    <property type="entry name" value="Methyl-accepting chemotaxis protein"/>
    <property type="match status" value="1"/>
</dbReference>
<dbReference type="InterPro" id="IPR032255">
    <property type="entry name" value="HBM"/>
</dbReference>
<evidence type="ECO:0000256" key="2">
    <source>
        <dbReference type="ARBA" id="ARBA00022481"/>
    </source>
</evidence>
<dbReference type="InterPro" id="IPR004089">
    <property type="entry name" value="MCPsignal_dom"/>
</dbReference>
<evidence type="ECO:0000256" key="6">
    <source>
        <dbReference type="PROSITE-ProRule" id="PRU00284"/>
    </source>
</evidence>
<dbReference type="PROSITE" id="PS50111">
    <property type="entry name" value="CHEMOTAXIS_TRANSDUC_2"/>
    <property type="match status" value="1"/>
</dbReference>
<dbReference type="Pfam" id="PF00015">
    <property type="entry name" value="MCPsignal"/>
    <property type="match status" value="1"/>
</dbReference>
<keyword evidence="7" id="KW-0812">Transmembrane</keyword>
<evidence type="ECO:0000256" key="7">
    <source>
        <dbReference type="SAM" id="Phobius"/>
    </source>
</evidence>
<feature type="transmembrane region" description="Helical" evidence="7">
    <location>
        <begin position="322"/>
        <end position="344"/>
    </location>
</feature>
<evidence type="ECO:0000256" key="1">
    <source>
        <dbReference type="ARBA" id="ARBA00004429"/>
    </source>
</evidence>
<dbReference type="PANTHER" id="PTHR43531:SF14">
    <property type="entry name" value="METHYL-ACCEPTING CHEMOTAXIS PROTEIN I-RELATED"/>
    <property type="match status" value="1"/>
</dbReference>
<dbReference type="InterPro" id="IPR004090">
    <property type="entry name" value="Chemotax_Me-accpt_rcpt"/>
</dbReference>
<dbReference type="GO" id="GO:0005886">
    <property type="term" value="C:plasma membrane"/>
    <property type="evidence" value="ECO:0007669"/>
    <property type="project" value="UniProtKB-SubCell"/>
</dbReference>
<organism evidence="10">
    <name type="scientific">Cronobacter turicensis</name>
    <dbReference type="NCBI Taxonomy" id="413502"/>
    <lineage>
        <taxon>Bacteria</taxon>
        <taxon>Pseudomonadati</taxon>
        <taxon>Pseudomonadota</taxon>
        <taxon>Gammaproteobacteria</taxon>
        <taxon>Enterobacterales</taxon>
        <taxon>Enterobacteriaceae</taxon>
        <taxon>Cronobacter</taxon>
    </lineage>
</organism>
<evidence type="ECO:0000313" key="10">
    <source>
        <dbReference type="EMBL" id="PUX23791.1"/>
    </source>
</evidence>
<keyword evidence="4 6" id="KW-0807">Transducer</keyword>
<feature type="domain" description="Methyl-accepting transducer" evidence="8">
    <location>
        <begin position="403"/>
        <end position="632"/>
    </location>
</feature>
<evidence type="ECO:0000259" key="9">
    <source>
        <dbReference type="PROSITE" id="PS50885"/>
    </source>
</evidence>
<evidence type="ECO:0000256" key="5">
    <source>
        <dbReference type="ARBA" id="ARBA00029447"/>
    </source>
</evidence>
<keyword evidence="7" id="KW-0472">Membrane</keyword>
<sequence>MNFFDVVPAPRSLKNHSFTDDKQLNNFYHFNVMVNAMALVTSFGEKVNNLSVGKKLTSGFIIVLCIMLLIAGAGIYGFRQVDENARKETLTVSIVTSLNEARINRTLFQLTGDEKYAGLNANALRQVETELASLSQFNMDTEGRTRFAAMETNLQSYLKVRDTYIQTLRQRNTLAADLHEQWPSQFIDQASMYSEQADASPQAAALSARLATKAQQVQSVVDALVIRGDRETLNKLNELLSSIDTTASLLGASTRDTPLPWLSALTDHTRTLHSSAALFVSASGEQQAQSTALSTAATTLNETVAEFHEFRKMRMAKSITHVETLMLGGTLAGVLFGLLVAAFITRNITRPLRETLDVANRIAQGDLTVTVSSLRRDEPGLLMQAVGTMNDSLKSIITRVRHGVDNVSRASSEIAAGNIDLSSRTEEQSAAVVQTAASMEELTSTVKETAGNAQQASQLAAQASSNADRGGKVVNEVVETMRNIQASSGKIADIISVINGIAFQTNILALNAAVEAARAGEQGRGFAVVAGEVRTLASRSATAAKEIGALITEANQRVENGALLVASAGEAMEDIVGSVAQVREIMDEIARACTEQSRGIAQIGQAMSEMDTTTQQNAALVEESSAAASSLEEQARELEQMVAIFDVGTSAPRRSAPAAAPVAMTAPAPKALAVAGGQGDWEHF</sequence>
<accession>A0A2T7B7A0</accession>
<dbReference type="SMART" id="SM01358">
    <property type="entry name" value="HBM"/>
    <property type="match status" value="1"/>
</dbReference>
<dbReference type="PRINTS" id="PR00260">
    <property type="entry name" value="CHEMTRNSDUCR"/>
</dbReference>
<keyword evidence="3" id="KW-0145">Chemotaxis</keyword>
<comment type="similarity">
    <text evidence="5">Belongs to the methyl-accepting chemotaxis (MCP) protein family.</text>
</comment>
<name>A0A2T7B7A0_9ENTR</name>
<evidence type="ECO:0000256" key="4">
    <source>
        <dbReference type="ARBA" id="ARBA00023224"/>
    </source>
</evidence>
<dbReference type="PROSITE" id="PS50885">
    <property type="entry name" value="HAMP"/>
    <property type="match status" value="1"/>
</dbReference>
<evidence type="ECO:0000259" key="8">
    <source>
        <dbReference type="PROSITE" id="PS50111"/>
    </source>
</evidence>
<evidence type="ECO:0000256" key="3">
    <source>
        <dbReference type="ARBA" id="ARBA00022500"/>
    </source>
</evidence>
<dbReference type="CDD" id="cd11386">
    <property type="entry name" value="MCP_signal"/>
    <property type="match status" value="1"/>
</dbReference>
<dbReference type="OrthoDB" id="6167817at2"/>
<dbReference type="InterPro" id="IPR003660">
    <property type="entry name" value="HAMP_dom"/>
</dbReference>
<dbReference type="GO" id="GO:0006935">
    <property type="term" value="P:chemotaxis"/>
    <property type="evidence" value="ECO:0007669"/>
    <property type="project" value="UniProtKB-KW"/>
</dbReference>